<evidence type="ECO:0000313" key="3">
    <source>
        <dbReference type="EMBL" id="KAL3115550.1"/>
    </source>
</evidence>
<dbReference type="AlphaFoldDB" id="A0ABD2LB87"/>
<comment type="caution">
    <text evidence="2">The sequence shown here is derived from an EMBL/GenBank/DDBJ whole genome shotgun (WGS) entry which is preliminary data.</text>
</comment>
<keyword evidence="1" id="KW-1133">Transmembrane helix</keyword>
<feature type="transmembrane region" description="Helical" evidence="1">
    <location>
        <begin position="158"/>
        <end position="180"/>
    </location>
</feature>
<dbReference type="EMBL" id="JBICBT010000469">
    <property type="protein sequence ID" value="KAL3112461.1"/>
    <property type="molecule type" value="Genomic_DNA"/>
</dbReference>
<organism evidence="2 4">
    <name type="scientific">Heterodera trifolii</name>
    <dbReference type="NCBI Taxonomy" id="157864"/>
    <lineage>
        <taxon>Eukaryota</taxon>
        <taxon>Metazoa</taxon>
        <taxon>Ecdysozoa</taxon>
        <taxon>Nematoda</taxon>
        <taxon>Chromadorea</taxon>
        <taxon>Rhabditida</taxon>
        <taxon>Tylenchina</taxon>
        <taxon>Tylenchomorpha</taxon>
        <taxon>Tylenchoidea</taxon>
        <taxon>Heteroderidae</taxon>
        <taxon>Heteroderinae</taxon>
        <taxon>Heterodera</taxon>
    </lineage>
</organism>
<evidence type="ECO:0000313" key="2">
    <source>
        <dbReference type="EMBL" id="KAL3112461.1"/>
    </source>
</evidence>
<feature type="transmembrane region" description="Helical" evidence="1">
    <location>
        <begin position="49"/>
        <end position="67"/>
    </location>
</feature>
<name>A0ABD2LB87_9BILA</name>
<accession>A0ABD2LB87</accession>
<protein>
    <submittedName>
        <fullName evidence="2">Uncharacterized protein</fullName>
    </submittedName>
</protein>
<keyword evidence="1" id="KW-0812">Transmembrane</keyword>
<sequence>MMFINPRPVDFECSEGLEKGKHRGNTHMRRSISRGGRGGEMANGYLQRVTFIILAIYLFLSACLALFSYPLSITCVIVPLLVVTITICAAMNSRTEETLWLCAIASALGAFAKMVAIIAFSSIFGFTRAMGTMEGRRREVTKQSQNSAAEEALKSDRWLTHFFIVLLISEILLMLTIACIRCNLKFLKQCFRLDP</sequence>
<evidence type="ECO:0000256" key="1">
    <source>
        <dbReference type="SAM" id="Phobius"/>
    </source>
</evidence>
<keyword evidence="1" id="KW-0472">Membrane</keyword>
<proteinExistence type="predicted"/>
<dbReference type="EMBL" id="JBICBT010000377">
    <property type="protein sequence ID" value="KAL3115550.1"/>
    <property type="molecule type" value="Genomic_DNA"/>
</dbReference>
<feature type="transmembrane region" description="Helical" evidence="1">
    <location>
        <begin position="73"/>
        <end position="92"/>
    </location>
</feature>
<reference evidence="2 4" key="1">
    <citation type="submission" date="2024-10" db="EMBL/GenBank/DDBJ databases">
        <authorList>
            <person name="Kim D."/>
        </authorList>
    </citation>
    <scope>NUCLEOTIDE SEQUENCE [LARGE SCALE GENOMIC DNA]</scope>
    <source>
        <strain evidence="2">BH-2024</strain>
    </source>
</reference>
<keyword evidence="4" id="KW-1185">Reference proteome</keyword>
<gene>
    <name evidence="3" type="ORF">niasHT_015888</name>
    <name evidence="2" type="ORF">niasHT_015946</name>
</gene>
<feature type="transmembrane region" description="Helical" evidence="1">
    <location>
        <begin position="99"/>
        <end position="124"/>
    </location>
</feature>
<dbReference type="Proteomes" id="UP001620626">
    <property type="component" value="Unassembled WGS sequence"/>
</dbReference>
<evidence type="ECO:0000313" key="4">
    <source>
        <dbReference type="Proteomes" id="UP001620626"/>
    </source>
</evidence>